<feature type="domain" description="Rod shape-determining protein MreC beta-barrel core" evidence="5">
    <location>
        <begin position="107"/>
        <end position="249"/>
    </location>
</feature>
<evidence type="ECO:0000313" key="7">
    <source>
        <dbReference type="Proteomes" id="UP000076976"/>
    </source>
</evidence>
<evidence type="ECO:0000259" key="5">
    <source>
        <dbReference type="Pfam" id="PF04085"/>
    </source>
</evidence>
<dbReference type="InterPro" id="IPR007221">
    <property type="entry name" value="MreC"/>
</dbReference>
<comment type="similarity">
    <text evidence="1">Belongs to the MreC family.</text>
</comment>
<dbReference type="PANTHER" id="PTHR34138">
    <property type="entry name" value="CELL SHAPE-DETERMINING PROTEIN MREC"/>
    <property type="match status" value="1"/>
</dbReference>
<dbReference type="PANTHER" id="PTHR34138:SF1">
    <property type="entry name" value="CELL SHAPE-DETERMINING PROTEIN MREC"/>
    <property type="match status" value="1"/>
</dbReference>
<evidence type="ECO:0000313" key="6">
    <source>
        <dbReference type="EMBL" id="OAB87965.1"/>
    </source>
</evidence>
<evidence type="ECO:0000256" key="4">
    <source>
        <dbReference type="ARBA" id="ARBA00032089"/>
    </source>
</evidence>
<dbReference type="InterPro" id="IPR055342">
    <property type="entry name" value="MreC_beta-barrel_core"/>
</dbReference>
<dbReference type="Gene3D" id="2.40.10.340">
    <property type="entry name" value="Rod shape-determining protein MreC, domain 1"/>
    <property type="match status" value="1"/>
</dbReference>
<keyword evidence="7" id="KW-1185">Reference proteome</keyword>
<dbReference type="GO" id="GO:0005886">
    <property type="term" value="C:plasma membrane"/>
    <property type="evidence" value="ECO:0007669"/>
    <property type="project" value="TreeGrafter"/>
</dbReference>
<accession>A0A176QE43</accession>
<evidence type="ECO:0000256" key="1">
    <source>
        <dbReference type="ARBA" id="ARBA00009369"/>
    </source>
</evidence>
<evidence type="ECO:0000256" key="2">
    <source>
        <dbReference type="ARBA" id="ARBA00013855"/>
    </source>
</evidence>
<proteinExistence type="inferred from homology"/>
<dbReference type="Pfam" id="PF04085">
    <property type="entry name" value="MreC"/>
    <property type="match status" value="1"/>
</dbReference>
<dbReference type="STRING" id="262209.AWH69_08105"/>
<protein>
    <recommendedName>
        <fullName evidence="2">Cell shape-determining protein MreC</fullName>
    </recommendedName>
    <alternativeName>
        <fullName evidence="4">Cell shape protein MreC</fullName>
    </alternativeName>
</protein>
<sequence>MRRGLAVLVALTVLLLLLDVAGGPTGPVRSAGASVFGPMLRATSTDADDPRDTELTRLRLRVAELEDERSASAQESELRDLAQDHRVDVVPARVVAVGARDARGAVRVTLDVGSRDGVSTDRAVVSPDGLVGRVVSVSRWTSDVELLGASGTSVGVRVGTAPGVLAELSGSEPTLDERPGELAVRAVQEGRLEPGQQVRTLGSQDGRPYPPGLPVGEVVRAPQDAVGLTAVATVRPVADLPALDVVGVVTGTTR</sequence>
<dbReference type="Proteomes" id="UP000076976">
    <property type="component" value="Unassembled WGS sequence"/>
</dbReference>
<dbReference type="RefSeq" id="WP_068273867.1">
    <property type="nucleotide sequence ID" value="NZ_LQZG01000002.1"/>
</dbReference>
<dbReference type="InterPro" id="IPR042177">
    <property type="entry name" value="Cell/Rod_1"/>
</dbReference>
<dbReference type="InterPro" id="IPR042175">
    <property type="entry name" value="Cell/Rod_MreC_2"/>
</dbReference>
<organism evidence="6 7">
    <name type="scientific">Janibacter melonis</name>
    <dbReference type="NCBI Taxonomy" id="262209"/>
    <lineage>
        <taxon>Bacteria</taxon>
        <taxon>Bacillati</taxon>
        <taxon>Actinomycetota</taxon>
        <taxon>Actinomycetes</taxon>
        <taxon>Micrococcales</taxon>
        <taxon>Intrasporangiaceae</taxon>
        <taxon>Janibacter</taxon>
    </lineage>
</organism>
<reference evidence="6 7" key="1">
    <citation type="submission" date="2016-01" db="EMBL/GenBank/DDBJ databases">
        <title>Janibacter melonis strain CD11_4 genome sequencing and assembly.</title>
        <authorList>
            <person name="Nair G.R."/>
            <person name="Kaur G."/>
            <person name="Chander A.M."/>
            <person name="Mayilraj S."/>
        </authorList>
    </citation>
    <scope>NUCLEOTIDE SEQUENCE [LARGE SCALE GENOMIC DNA]</scope>
    <source>
        <strain evidence="6 7">CD11-4</strain>
    </source>
</reference>
<dbReference type="AlphaFoldDB" id="A0A176QE43"/>
<gene>
    <name evidence="6" type="ORF">AWH69_08105</name>
</gene>
<dbReference type="EMBL" id="LQZG01000002">
    <property type="protein sequence ID" value="OAB87965.1"/>
    <property type="molecule type" value="Genomic_DNA"/>
</dbReference>
<dbReference type="Gene3D" id="2.40.10.350">
    <property type="entry name" value="Rod shape-determining protein MreC, domain 2"/>
    <property type="match status" value="1"/>
</dbReference>
<keyword evidence="3" id="KW-0133">Cell shape</keyword>
<name>A0A176QE43_9MICO</name>
<evidence type="ECO:0000256" key="3">
    <source>
        <dbReference type="ARBA" id="ARBA00022960"/>
    </source>
</evidence>
<dbReference type="GO" id="GO:0008360">
    <property type="term" value="P:regulation of cell shape"/>
    <property type="evidence" value="ECO:0007669"/>
    <property type="project" value="UniProtKB-KW"/>
</dbReference>
<comment type="caution">
    <text evidence="6">The sequence shown here is derived from an EMBL/GenBank/DDBJ whole genome shotgun (WGS) entry which is preliminary data.</text>
</comment>